<gene>
    <name evidence="11" type="ORF">BHV28_01550</name>
</gene>
<dbReference type="SUPFAM" id="SSF141523">
    <property type="entry name" value="L,D-transpeptidase catalytic domain-like"/>
    <property type="match status" value="1"/>
</dbReference>
<dbReference type="PANTHER" id="PTHR36699:SF1">
    <property type="entry name" value="L,D-TRANSPEPTIDASE YAFK-RELATED"/>
    <property type="match status" value="1"/>
</dbReference>
<dbReference type="GO" id="GO:0008360">
    <property type="term" value="P:regulation of cell shape"/>
    <property type="evidence" value="ECO:0007669"/>
    <property type="project" value="UniProtKB-UniRule"/>
</dbReference>
<dbReference type="Pfam" id="PF03734">
    <property type="entry name" value="YkuD"/>
    <property type="match status" value="1"/>
</dbReference>
<dbReference type="InterPro" id="IPR005490">
    <property type="entry name" value="LD_TPept_cat_dom"/>
</dbReference>
<dbReference type="STRING" id="1902579.BHV28_01550"/>
<comment type="similarity">
    <text evidence="2">Belongs to the YkuD family.</text>
</comment>
<dbReference type="GO" id="GO:0009252">
    <property type="term" value="P:peptidoglycan biosynthetic process"/>
    <property type="evidence" value="ECO:0007669"/>
    <property type="project" value="UniProtKB-UniPathway"/>
</dbReference>
<evidence type="ECO:0000256" key="7">
    <source>
        <dbReference type="PROSITE-ProRule" id="PRU01373"/>
    </source>
</evidence>
<name>A0A1U9JSP0_9HYPH</name>
<protein>
    <submittedName>
        <fullName evidence="11">L,D-transpeptidase catalytic domain-containing protein</fullName>
    </submittedName>
</protein>
<feature type="compositionally biased region" description="Polar residues" evidence="8">
    <location>
        <begin position="324"/>
        <end position="335"/>
    </location>
</feature>
<reference evidence="11 12" key="1">
    <citation type="journal article" date="2010" name="Science">
        <title>Genomic comparison of the ants Camponotus floridanus and Harpegnathos saltator.</title>
        <authorList>
            <person name="Bonasio R."/>
            <person name="Zhang G."/>
            <person name="Ye C."/>
            <person name="Mutti N.S."/>
            <person name="Fang X."/>
            <person name="Qin N."/>
            <person name="Donahue G."/>
            <person name="Yang P."/>
            <person name="Li Q."/>
            <person name="Li C."/>
            <person name="Zhang P."/>
            <person name="Huang Z."/>
            <person name="Berger S.L."/>
            <person name="Reinberg D."/>
            <person name="Wang J."/>
            <person name="Liebig J."/>
        </authorList>
    </citation>
    <scope>NUCLEOTIDE SEQUENCE [LARGE SCALE GENOMIC DNA]</scope>
    <source>
        <strain evidence="11 12">Hsal</strain>
    </source>
</reference>
<dbReference type="AlphaFoldDB" id="A0A1U9JSP0"/>
<feature type="active site" description="Nucleophile" evidence="7">
    <location>
        <position position="157"/>
    </location>
</feature>
<dbReference type="KEGG" id="thd:BHV28_01550"/>
<feature type="domain" description="L,D-TPase catalytic" evidence="10">
    <location>
        <begin position="57"/>
        <end position="188"/>
    </location>
</feature>
<evidence type="ECO:0000313" key="11">
    <source>
        <dbReference type="EMBL" id="AQS40880.1"/>
    </source>
</evidence>
<evidence type="ECO:0000256" key="8">
    <source>
        <dbReference type="SAM" id="MobiDB-lite"/>
    </source>
</evidence>
<feature type="chain" id="PRO_5012482469" evidence="9">
    <location>
        <begin position="20"/>
        <end position="335"/>
    </location>
</feature>
<evidence type="ECO:0000256" key="9">
    <source>
        <dbReference type="SAM" id="SignalP"/>
    </source>
</evidence>
<dbReference type="CDD" id="cd16913">
    <property type="entry name" value="YkuD_like"/>
    <property type="match status" value="1"/>
</dbReference>
<dbReference type="Proteomes" id="UP000188912">
    <property type="component" value="Chromosome"/>
</dbReference>
<evidence type="ECO:0000256" key="4">
    <source>
        <dbReference type="ARBA" id="ARBA00022960"/>
    </source>
</evidence>
<dbReference type="GO" id="GO:0016740">
    <property type="term" value="F:transferase activity"/>
    <property type="evidence" value="ECO:0007669"/>
    <property type="project" value="UniProtKB-KW"/>
</dbReference>
<feature type="signal peptide" evidence="9">
    <location>
        <begin position="1"/>
        <end position="19"/>
    </location>
</feature>
<evidence type="ECO:0000256" key="2">
    <source>
        <dbReference type="ARBA" id="ARBA00005992"/>
    </source>
</evidence>
<keyword evidence="4 7" id="KW-0133">Cell shape</keyword>
<evidence type="ECO:0000313" key="12">
    <source>
        <dbReference type="Proteomes" id="UP000188912"/>
    </source>
</evidence>
<dbReference type="GO" id="GO:0071555">
    <property type="term" value="P:cell wall organization"/>
    <property type="evidence" value="ECO:0007669"/>
    <property type="project" value="UniProtKB-UniRule"/>
</dbReference>
<reference evidence="11 12" key="2">
    <citation type="journal article" date="2016" name="Sci. Rep.">
        <title>The genome of Rhizobiales bacteria in predatory ants reveals urease gene functions but no genes for nitrogen fixation.</title>
        <authorList>
            <person name="Neuvonen M.M."/>
            <person name="Tamarit D."/>
            <person name="Naslund K."/>
            <person name="Liebig J."/>
            <person name="Feldhaar H."/>
            <person name="Moran N.A."/>
            <person name="Guy L."/>
            <person name="Andersson S.G."/>
        </authorList>
    </citation>
    <scope>NUCLEOTIDE SEQUENCE [LARGE SCALE GENOMIC DNA]</scope>
    <source>
        <strain evidence="11 12">Hsal</strain>
    </source>
</reference>
<dbReference type="InterPro" id="IPR038063">
    <property type="entry name" value="Transpep_catalytic_dom"/>
</dbReference>
<feature type="region of interest" description="Disordered" evidence="8">
    <location>
        <begin position="285"/>
        <end position="335"/>
    </location>
</feature>
<feature type="active site" description="Proton donor/acceptor" evidence="7">
    <location>
        <position position="149"/>
    </location>
</feature>
<dbReference type="PROSITE" id="PS51257">
    <property type="entry name" value="PROKAR_LIPOPROTEIN"/>
    <property type="match status" value="1"/>
</dbReference>
<keyword evidence="9" id="KW-0732">Signal</keyword>
<evidence type="ECO:0000256" key="1">
    <source>
        <dbReference type="ARBA" id="ARBA00004752"/>
    </source>
</evidence>
<accession>A0A1U9JSP0</accession>
<comment type="pathway">
    <text evidence="1 7">Cell wall biogenesis; peptidoglycan biosynthesis.</text>
</comment>
<dbReference type="PANTHER" id="PTHR36699">
    <property type="entry name" value="LD-TRANSPEPTIDASE"/>
    <property type="match status" value="1"/>
</dbReference>
<organism evidence="11 12">
    <name type="scientific">Candidatus Tokpelaia hoelldobleri</name>
    <dbReference type="NCBI Taxonomy" id="1902579"/>
    <lineage>
        <taxon>Bacteria</taxon>
        <taxon>Pseudomonadati</taxon>
        <taxon>Pseudomonadota</taxon>
        <taxon>Alphaproteobacteria</taxon>
        <taxon>Hyphomicrobiales</taxon>
        <taxon>Candidatus Tokpelaia</taxon>
    </lineage>
</organism>
<evidence type="ECO:0000259" key="10">
    <source>
        <dbReference type="PROSITE" id="PS52029"/>
    </source>
</evidence>
<proteinExistence type="inferred from homology"/>
<keyword evidence="6 7" id="KW-0961">Cell wall biogenesis/degradation</keyword>
<evidence type="ECO:0000256" key="3">
    <source>
        <dbReference type="ARBA" id="ARBA00022679"/>
    </source>
</evidence>
<dbReference type="EMBL" id="CP017315">
    <property type="protein sequence ID" value="AQS40880.1"/>
    <property type="molecule type" value="Genomic_DNA"/>
</dbReference>
<sequence length="335" mass="36953">MKTRAALVASLFFTVFALAACQGNSTGMSGNKKAMQPLPRSVHNKMAALDMPRNSPIVVRIFKEENTLEVWKQKRNGRYDMIANYDICKWSGKLGPKFMEGDRQAPEGFYTVTPAQMNPNSNFYLSFNIGFPNAYDRAHGRTGQHLMVHGACSSAGCYSMTDENIAQIYAFGRDSFLGGQREFQVQAYPFRMTAQNMARYRADPNYNFWSMLKQGYDTFETTRKPPQVAVCDSRYVFNTAVSGAPTAACPSSVVPVMAYSADKPGRGKAPAPSIAGTAEARLVADWSRRRARGERVSREPPSLSPASREPVGAPDIEFAGKKSAVTNETTASTRR</sequence>
<evidence type="ECO:0000256" key="6">
    <source>
        <dbReference type="ARBA" id="ARBA00023316"/>
    </source>
</evidence>
<dbReference type="GO" id="GO:0004180">
    <property type="term" value="F:carboxypeptidase activity"/>
    <property type="evidence" value="ECO:0007669"/>
    <property type="project" value="UniProtKB-ARBA"/>
</dbReference>
<dbReference type="UniPathway" id="UPA00219"/>
<dbReference type="PROSITE" id="PS52029">
    <property type="entry name" value="LD_TPASE"/>
    <property type="match status" value="1"/>
</dbReference>
<evidence type="ECO:0000256" key="5">
    <source>
        <dbReference type="ARBA" id="ARBA00022984"/>
    </source>
</evidence>
<keyword evidence="5 7" id="KW-0573">Peptidoglycan synthesis</keyword>
<keyword evidence="3" id="KW-0808">Transferase</keyword>
<keyword evidence="12" id="KW-1185">Reference proteome</keyword>